<dbReference type="PANTHER" id="PTHR43048">
    <property type="entry name" value="METHYLMALONYL-COA EPIMERASE"/>
    <property type="match status" value="1"/>
</dbReference>
<dbReference type="InterPro" id="IPR051785">
    <property type="entry name" value="MMCE/EMCE_epimerase"/>
</dbReference>
<accession>A0ABR0JEI1</accession>
<dbReference type="Gene3D" id="3.10.180.10">
    <property type="entry name" value="2,3-Dihydroxybiphenyl 1,2-Dioxygenase, domain 1"/>
    <property type="match status" value="1"/>
</dbReference>
<reference evidence="3 4" key="1">
    <citation type="submission" date="2023-08" db="EMBL/GenBank/DDBJ databases">
        <title>Black Yeasts Isolated from many extreme environments.</title>
        <authorList>
            <person name="Coleine C."/>
            <person name="Stajich J.E."/>
            <person name="Selbmann L."/>
        </authorList>
    </citation>
    <scope>NUCLEOTIDE SEQUENCE [LARGE SCALE GENOMIC DNA]</scope>
    <source>
        <strain evidence="3 4">CCFEE 6328</strain>
    </source>
</reference>
<dbReference type="InterPro" id="IPR037523">
    <property type="entry name" value="VOC_core"/>
</dbReference>
<evidence type="ECO:0000313" key="4">
    <source>
        <dbReference type="Proteomes" id="UP001345691"/>
    </source>
</evidence>
<gene>
    <name evidence="3" type="ORF">LTR69_004616</name>
</gene>
<protein>
    <recommendedName>
        <fullName evidence="2">VOC domain-containing protein</fullName>
    </recommendedName>
</protein>
<sequence length="177" mass="19613">MPKIQRSPPNRTVNHVGVTVPDCEAAVEWYTKVLGFRKLQGNISVIDRSVNPEAAIFRIYGEQCKKLKLGCLTSGNGVGLEIFEWIDPKMSHPSEFAYTRGGFFHMAITDSDPEALLAKVLQAGGKRIGETVWPFAPGEDDEVVYFSDPWGNTFEVVSCSWEQLMGNRGGLDKMGQT</sequence>
<evidence type="ECO:0000313" key="3">
    <source>
        <dbReference type="EMBL" id="KAK5062258.1"/>
    </source>
</evidence>
<proteinExistence type="predicted"/>
<evidence type="ECO:0000256" key="1">
    <source>
        <dbReference type="ARBA" id="ARBA00022723"/>
    </source>
</evidence>
<dbReference type="InterPro" id="IPR029068">
    <property type="entry name" value="Glyas_Bleomycin-R_OHBP_Dase"/>
</dbReference>
<dbReference type="Proteomes" id="UP001345691">
    <property type="component" value="Unassembled WGS sequence"/>
</dbReference>
<evidence type="ECO:0000259" key="2">
    <source>
        <dbReference type="PROSITE" id="PS51819"/>
    </source>
</evidence>
<name>A0ABR0JEI1_9EURO</name>
<organism evidence="3 4">
    <name type="scientific">Exophiala sideris</name>
    <dbReference type="NCBI Taxonomy" id="1016849"/>
    <lineage>
        <taxon>Eukaryota</taxon>
        <taxon>Fungi</taxon>
        <taxon>Dikarya</taxon>
        <taxon>Ascomycota</taxon>
        <taxon>Pezizomycotina</taxon>
        <taxon>Eurotiomycetes</taxon>
        <taxon>Chaetothyriomycetidae</taxon>
        <taxon>Chaetothyriales</taxon>
        <taxon>Herpotrichiellaceae</taxon>
        <taxon>Exophiala</taxon>
    </lineage>
</organism>
<dbReference type="SUPFAM" id="SSF54593">
    <property type="entry name" value="Glyoxalase/Bleomycin resistance protein/Dihydroxybiphenyl dioxygenase"/>
    <property type="match status" value="1"/>
</dbReference>
<dbReference type="InterPro" id="IPR004360">
    <property type="entry name" value="Glyas_Fos-R_dOase_dom"/>
</dbReference>
<keyword evidence="1" id="KW-0479">Metal-binding</keyword>
<dbReference type="EMBL" id="JAVRRF010000008">
    <property type="protein sequence ID" value="KAK5062258.1"/>
    <property type="molecule type" value="Genomic_DNA"/>
</dbReference>
<keyword evidence="4" id="KW-1185">Reference proteome</keyword>
<comment type="caution">
    <text evidence="3">The sequence shown here is derived from an EMBL/GenBank/DDBJ whole genome shotgun (WGS) entry which is preliminary data.</text>
</comment>
<dbReference type="Pfam" id="PF00903">
    <property type="entry name" value="Glyoxalase"/>
    <property type="match status" value="1"/>
</dbReference>
<dbReference type="PROSITE" id="PS51819">
    <property type="entry name" value="VOC"/>
    <property type="match status" value="1"/>
</dbReference>
<dbReference type="PANTHER" id="PTHR43048:SF6">
    <property type="entry name" value="BLR8189 PROTEIN"/>
    <property type="match status" value="1"/>
</dbReference>
<feature type="domain" description="VOC" evidence="2">
    <location>
        <begin position="12"/>
        <end position="159"/>
    </location>
</feature>